<evidence type="ECO:0000256" key="3">
    <source>
        <dbReference type="SAM" id="MobiDB-lite"/>
    </source>
</evidence>
<feature type="domain" description="Core" evidence="4">
    <location>
        <begin position="88"/>
        <end position="190"/>
    </location>
</feature>
<evidence type="ECO:0000259" key="4">
    <source>
        <dbReference type="Pfam" id="PF01521"/>
    </source>
</evidence>
<evidence type="ECO:0000256" key="1">
    <source>
        <dbReference type="ARBA" id="ARBA00006718"/>
    </source>
</evidence>
<dbReference type="InterPro" id="IPR035903">
    <property type="entry name" value="HesB-like_dom_sf"/>
</dbReference>
<protein>
    <recommendedName>
        <fullName evidence="2">Iron-sulfur cluster assembly 1 homolog, mitochondrial</fullName>
    </recommendedName>
</protein>
<evidence type="ECO:0000256" key="2">
    <source>
        <dbReference type="ARBA" id="ARBA00039743"/>
    </source>
</evidence>
<dbReference type="PANTHER" id="PTHR10072:SF41">
    <property type="entry name" value="IRON-SULFUR CLUSTER ASSEMBLY 1 HOMOLOG, MITOCHONDRIAL"/>
    <property type="match status" value="1"/>
</dbReference>
<dbReference type="SUPFAM" id="SSF89360">
    <property type="entry name" value="HesB-like domain"/>
    <property type="match status" value="1"/>
</dbReference>
<dbReference type="EMBL" id="JBFDAA010000016">
    <property type="protein sequence ID" value="KAL1117025.1"/>
    <property type="molecule type" value="Genomic_DNA"/>
</dbReference>
<dbReference type="InterPro" id="IPR016092">
    <property type="entry name" value="ATAP"/>
</dbReference>
<sequence length="194" mass="21270">MRPRLVPTEVERPSSGQWRTCTAVPSRERNNHGRREAVPLPPSAMPTVTGGNGAVTSQRHAHACHLPPIIDHRSKNLPPKGHAHSTCMKILKTQAAVKKIKEIMVAKPDYIGLKVGVRQKGCNGLSYTLDYATEKGKLDEVVNQDGVCVIVDRKAQLTLLGTEMDFVEDKLTSEFVFRNPNIKGTCGCGESFSI</sequence>
<organism evidence="5 6">
    <name type="scientific">Ranatra chinensis</name>
    <dbReference type="NCBI Taxonomy" id="642074"/>
    <lineage>
        <taxon>Eukaryota</taxon>
        <taxon>Metazoa</taxon>
        <taxon>Ecdysozoa</taxon>
        <taxon>Arthropoda</taxon>
        <taxon>Hexapoda</taxon>
        <taxon>Insecta</taxon>
        <taxon>Pterygota</taxon>
        <taxon>Neoptera</taxon>
        <taxon>Paraneoptera</taxon>
        <taxon>Hemiptera</taxon>
        <taxon>Heteroptera</taxon>
        <taxon>Panheteroptera</taxon>
        <taxon>Nepomorpha</taxon>
        <taxon>Nepidae</taxon>
        <taxon>Ranatrinae</taxon>
        <taxon>Ranatra</taxon>
    </lineage>
</organism>
<keyword evidence="6" id="KW-1185">Reference proteome</keyword>
<name>A0ABD0Y2Z9_9HEMI</name>
<dbReference type="InterPro" id="IPR050322">
    <property type="entry name" value="Fe-S_cluster_asmbl/transfer"/>
</dbReference>
<proteinExistence type="inferred from homology"/>
<comment type="similarity">
    <text evidence="1">Belongs to the HesB/IscA family.</text>
</comment>
<dbReference type="Proteomes" id="UP001558652">
    <property type="component" value="Unassembled WGS sequence"/>
</dbReference>
<evidence type="ECO:0000313" key="6">
    <source>
        <dbReference type="Proteomes" id="UP001558652"/>
    </source>
</evidence>
<dbReference type="Pfam" id="PF01521">
    <property type="entry name" value="Fe-S_biosyn"/>
    <property type="match status" value="1"/>
</dbReference>
<dbReference type="Gene3D" id="2.60.300.12">
    <property type="entry name" value="HesB-like domain"/>
    <property type="match status" value="1"/>
</dbReference>
<feature type="region of interest" description="Disordered" evidence="3">
    <location>
        <begin position="26"/>
        <end position="45"/>
    </location>
</feature>
<dbReference type="AlphaFoldDB" id="A0ABD0Y2Z9"/>
<comment type="caution">
    <text evidence="5">The sequence shown here is derived from an EMBL/GenBank/DDBJ whole genome shotgun (WGS) entry which is preliminary data.</text>
</comment>
<dbReference type="PANTHER" id="PTHR10072">
    <property type="entry name" value="IRON-SULFUR CLUSTER ASSEMBLY PROTEIN"/>
    <property type="match status" value="1"/>
</dbReference>
<feature type="compositionally biased region" description="Basic and acidic residues" evidence="3">
    <location>
        <begin position="26"/>
        <end position="37"/>
    </location>
</feature>
<dbReference type="FunFam" id="2.60.300.12:FF:000001">
    <property type="entry name" value="Iron-binding protein IscA"/>
    <property type="match status" value="1"/>
</dbReference>
<dbReference type="InterPro" id="IPR017870">
    <property type="entry name" value="FeS_cluster_insertion_CS"/>
</dbReference>
<accession>A0ABD0Y2Z9</accession>
<evidence type="ECO:0000313" key="5">
    <source>
        <dbReference type="EMBL" id="KAL1117025.1"/>
    </source>
</evidence>
<dbReference type="NCBIfam" id="TIGR00049">
    <property type="entry name" value="iron-sulfur cluster assembly accessory protein"/>
    <property type="match status" value="1"/>
</dbReference>
<gene>
    <name evidence="5" type="ORF">AAG570_004353</name>
</gene>
<dbReference type="InterPro" id="IPR000361">
    <property type="entry name" value="ATAP_core_dom"/>
</dbReference>
<dbReference type="PROSITE" id="PS01152">
    <property type="entry name" value="HESB"/>
    <property type="match status" value="1"/>
</dbReference>
<reference evidence="5 6" key="1">
    <citation type="submission" date="2024-07" db="EMBL/GenBank/DDBJ databases">
        <title>Chromosome-level genome assembly of the water stick insect Ranatra chinensis (Heteroptera: Nepidae).</title>
        <authorList>
            <person name="Liu X."/>
        </authorList>
    </citation>
    <scope>NUCLEOTIDE SEQUENCE [LARGE SCALE GENOMIC DNA]</scope>
    <source>
        <strain evidence="5">Cailab_2021Rc</strain>
        <tissue evidence="5">Muscle</tissue>
    </source>
</reference>